<keyword evidence="2" id="KW-1185">Reference proteome</keyword>
<evidence type="ECO:0000313" key="1">
    <source>
        <dbReference type="EMBL" id="KIM57287.1"/>
    </source>
</evidence>
<reference evidence="1 2" key="1">
    <citation type="submission" date="2014-04" db="EMBL/GenBank/DDBJ databases">
        <authorList>
            <consortium name="DOE Joint Genome Institute"/>
            <person name="Kuo A."/>
            <person name="Kohler A."/>
            <person name="Nagy L.G."/>
            <person name="Floudas D."/>
            <person name="Copeland A."/>
            <person name="Barry K.W."/>
            <person name="Cichocki N."/>
            <person name="Veneault-Fourrey C."/>
            <person name="LaButti K."/>
            <person name="Lindquist E.A."/>
            <person name="Lipzen A."/>
            <person name="Lundell T."/>
            <person name="Morin E."/>
            <person name="Murat C."/>
            <person name="Sun H."/>
            <person name="Tunlid A."/>
            <person name="Henrissat B."/>
            <person name="Grigoriev I.V."/>
            <person name="Hibbett D.S."/>
            <person name="Martin F."/>
            <person name="Nordberg H.P."/>
            <person name="Cantor M.N."/>
            <person name="Hua S.X."/>
        </authorList>
    </citation>
    <scope>NUCLEOTIDE SEQUENCE [LARGE SCALE GENOMIC DNA]</scope>
    <source>
        <strain evidence="1 2">Foug A</strain>
    </source>
</reference>
<name>A0A0C2ZXV3_9AGAM</name>
<dbReference type="Proteomes" id="UP000053989">
    <property type="component" value="Unassembled WGS sequence"/>
</dbReference>
<accession>A0A0C2ZXV3</accession>
<reference evidence="2" key="2">
    <citation type="submission" date="2015-01" db="EMBL/GenBank/DDBJ databases">
        <title>Evolutionary Origins and Diversification of the Mycorrhizal Mutualists.</title>
        <authorList>
            <consortium name="DOE Joint Genome Institute"/>
            <consortium name="Mycorrhizal Genomics Consortium"/>
            <person name="Kohler A."/>
            <person name="Kuo A."/>
            <person name="Nagy L.G."/>
            <person name="Floudas D."/>
            <person name="Copeland A."/>
            <person name="Barry K.W."/>
            <person name="Cichocki N."/>
            <person name="Veneault-Fourrey C."/>
            <person name="LaButti K."/>
            <person name="Lindquist E.A."/>
            <person name="Lipzen A."/>
            <person name="Lundell T."/>
            <person name="Morin E."/>
            <person name="Murat C."/>
            <person name="Riley R."/>
            <person name="Ohm R."/>
            <person name="Sun H."/>
            <person name="Tunlid A."/>
            <person name="Henrissat B."/>
            <person name="Grigoriev I.V."/>
            <person name="Hibbett D.S."/>
            <person name="Martin F."/>
        </authorList>
    </citation>
    <scope>NUCLEOTIDE SEQUENCE [LARGE SCALE GENOMIC DNA]</scope>
    <source>
        <strain evidence="2">Foug A</strain>
    </source>
</reference>
<organism evidence="1 2">
    <name type="scientific">Scleroderma citrinum Foug A</name>
    <dbReference type="NCBI Taxonomy" id="1036808"/>
    <lineage>
        <taxon>Eukaryota</taxon>
        <taxon>Fungi</taxon>
        <taxon>Dikarya</taxon>
        <taxon>Basidiomycota</taxon>
        <taxon>Agaricomycotina</taxon>
        <taxon>Agaricomycetes</taxon>
        <taxon>Agaricomycetidae</taxon>
        <taxon>Boletales</taxon>
        <taxon>Sclerodermatineae</taxon>
        <taxon>Sclerodermataceae</taxon>
        <taxon>Scleroderma</taxon>
    </lineage>
</organism>
<dbReference type="EMBL" id="KN822102">
    <property type="protein sequence ID" value="KIM57287.1"/>
    <property type="molecule type" value="Genomic_DNA"/>
</dbReference>
<dbReference type="OrthoDB" id="8922241at2759"/>
<sequence>MAQLYKKLRAQDDNDNMAWLAQFSPEEKPNTLCIPVPILHLSSLSSAPPSTPSTGAPRWTITATMLPPLTPATMSLAQTIVSSFVFSDNDVDLMELPFIPPVKYQVHQQPVIACAPGDCQPPGPSALANPPLLLPPYH</sequence>
<gene>
    <name evidence="1" type="ORF">SCLCIDRAFT_28901</name>
</gene>
<proteinExistence type="predicted"/>
<dbReference type="HOGENOM" id="CLU_1856492_0_0_1"/>
<protein>
    <submittedName>
        <fullName evidence="1">Uncharacterized protein</fullName>
    </submittedName>
</protein>
<evidence type="ECO:0000313" key="2">
    <source>
        <dbReference type="Proteomes" id="UP000053989"/>
    </source>
</evidence>
<dbReference type="AlphaFoldDB" id="A0A0C2ZXV3"/>
<dbReference type="InParanoid" id="A0A0C2ZXV3"/>